<dbReference type="EnsemblMetazoa" id="MESCA010299-RA">
    <property type="protein sequence ID" value="MESCA010299-PA"/>
    <property type="gene ID" value="MESCA010299"/>
</dbReference>
<keyword evidence="1" id="KW-0732">Signal</keyword>
<accession>T1H266</accession>
<reference evidence="3" key="1">
    <citation type="submission" date="2013-02" db="EMBL/GenBank/DDBJ databases">
        <authorList>
            <person name="Hughes D."/>
        </authorList>
    </citation>
    <scope>NUCLEOTIDE SEQUENCE</scope>
    <source>
        <strain>Durham</strain>
        <strain evidence="3">NC isolate 2 -- Noor lab</strain>
    </source>
</reference>
<dbReference type="Proteomes" id="UP000015102">
    <property type="component" value="Unassembled WGS sequence"/>
</dbReference>
<reference evidence="2" key="2">
    <citation type="submission" date="2015-06" db="UniProtKB">
        <authorList>
            <consortium name="EnsemblMetazoa"/>
        </authorList>
    </citation>
    <scope>IDENTIFICATION</scope>
</reference>
<evidence type="ECO:0000313" key="3">
    <source>
        <dbReference type="Proteomes" id="UP000015102"/>
    </source>
</evidence>
<feature type="signal peptide" evidence="1">
    <location>
        <begin position="1"/>
        <end position="19"/>
    </location>
</feature>
<name>T1H266_MEGSC</name>
<dbReference type="EMBL" id="CAQQ02004891">
    <property type="status" value="NOT_ANNOTATED_CDS"/>
    <property type="molecule type" value="Genomic_DNA"/>
</dbReference>
<feature type="chain" id="PRO_5004588688" evidence="1">
    <location>
        <begin position="20"/>
        <end position="125"/>
    </location>
</feature>
<protein>
    <submittedName>
        <fullName evidence="2">Uncharacterized protein</fullName>
    </submittedName>
</protein>
<evidence type="ECO:0000256" key="1">
    <source>
        <dbReference type="SAM" id="SignalP"/>
    </source>
</evidence>
<dbReference type="AlphaFoldDB" id="T1H266"/>
<dbReference type="HOGENOM" id="CLU_1995219_0_0_1"/>
<sequence>MKVLIFIVFILQYICICLAYDKDITFQDFKDCQQEYVSEGNGSQSWADFKKIIAIDTLRNNYKHSDEILRTRFYYQGPRDLSVMLSDINRDYKVGDSYFHTILGANCNSSSAVIYIDRDWHACTL</sequence>
<proteinExistence type="predicted"/>
<organism evidence="2 3">
    <name type="scientific">Megaselia scalaris</name>
    <name type="common">Humpbacked fly</name>
    <name type="synonym">Phora scalaris</name>
    <dbReference type="NCBI Taxonomy" id="36166"/>
    <lineage>
        <taxon>Eukaryota</taxon>
        <taxon>Metazoa</taxon>
        <taxon>Ecdysozoa</taxon>
        <taxon>Arthropoda</taxon>
        <taxon>Hexapoda</taxon>
        <taxon>Insecta</taxon>
        <taxon>Pterygota</taxon>
        <taxon>Neoptera</taxon>
        <taxon>Endopterygota</taxon>
        <taxon>Diptera</taxon>
        <taxon>Brachycera</taxon>
        <taxon>Muscomorpha</taxon>
        <taxon>Platypezoidea</taxon>
        <taxon>Phoridae</taxon>
        <taxon>Megaseliini</taxon>
        <taxon>Megaselia</taxon>
    </lineage>
</organism>
<evidence type="ECO:0000313" key="2">
    <source>
        <dbReference type="EnsemblMetazoa" id="MESCA010299-PA"/>
    </source>
</evidence>
<keyword evidence="3" id="KW-1185">Reference proteome</keyword>